<evidence type="ECO:0000259" key="4">
    <source>
        <dbReference type="PROSITE" id="PS50887"/>
    </source>
</evidence>
<dbReference type="PROSITE" id="PS50887">
    <property type="entry name" value="GGDEF"/>
    <property type="match status" value="1"/>
</dbReference>
<organism evidence="5 6">
    <name type="scientific">Microbaculum marinum</name>
    <dbReference type="NCBI Taxonomy" id="1764581"/>
    <lineage>
        <taxon>Bacteria</taxon>
        <taxon>Pseudomonadati</taxon>
        <taxon>Pseudomonadota</taxon>
        <taxon>Alphaproteobacteria</taxon>
        <taxon>Hyphomicrobiales</taxon>
        <taxon>Tepidamorphaceae</taxon>
        <taxon>Microbaculum</taxon>
    </lineage>
</organism>
<proteinExistence type="predicted"/>
<dbReference type="AlphaFoldDB" id="A0AAW9RD14"/>
<evidence type="ECO:0000256" key="2">
    <source>
        <dbReference type="ARBA" id="ARBA00034247"/>
    </source>
</evidence>
<dbReference type="GO" id="GO:1902201">
    <property type="term" value="P:negative regulation of bacterial-type flagellum-dependent cell motility"/>
    <property type="evidence" value="ECO:0007669"/>
    <property type="project" value="TreeGrafter"/>
</dbReference>
<dbReference type="InterPro" id="IPR050469">
    <property type="entry name" value="Diguanylate_Cyclase"/>
</dbReference>
<dbReference type="Proteomes" id="UP001378188">
    <property type="component" value="Unassembled WGS sequence"/>
</dbReference>
<feature type="transmembrane region" description="Helical" evidence="3">
    <location>
        <begin position="184"/>
        <end position="207"/>
    </location>
</feature>
<feature type="transmembrane region" description="Helical" evidence="3">
    <location>
        <begin position="61"/>
        <end position="84"/>
    </location>
</feature>
<gene>
    <name evidence="5" type="ORF">V3328_08290</name>
</gene>
<feature type="transmembrane region" description="Helical" evidence="3">
    <location>
        <begin position="35"/>
        <end position="55"/>
    </location>
</feature>
<keyword evidence="3" id="KW-1133">Transmembrane helix</keyword>
<keyword evidence="3" id="KW-0472">Membrane</keyword>
<evidence type="ECO:0000256" key="1">
    <source>
        <dbReference type="ARBA" id="ARBA00012528"/>
    </source>
</evidence>
<feature type="transmembrane region" description="Helical" evidence="3">
    <location>
        <begin position="6"/>
        <end position="28"/>
    </location>
</feature>
<keyword evidence="6" id="KW-1185">Reference proteome</keyword>
<comment type="catalytic activity">
    <reaction evidence="2">
        <text>2 GTP = 3',3'-c-di-GMP + 2 diphosphate</text>
        <dbReference type="Rhea" id="RHEA:24898"/>
        <dbReference type="ChEBI" id="CHEBI:33019"/>
        <dbReference type="ChEBI" id="CHEBI:37565"/>
        <dbReference type="ChEBI" id="CHEBI:58805"/>
        <dbReference type="EC" id="2.7.7.65"/>
    </reaction>
</comment>
<name>A0AAW9RD14_9HYPH</name>
<feature type="transmembrane region" description="Helical" evidence="3">
    <location>
        <begin position="91"/>
        <end position="109"/>
    </location>
</feature>
<dbReference type="SMART" id="SM00267">
    <property type="entry name" value="GGDEF"/>
    <property type="match status" value="1"/>
</dbReference>
<feature type="transmembrane region" description="Helical" evidence="3">
    <location>
        <begin position="115"/>
        <end position="137"/>
    </location>
</feature>
<sequence>MTLDLSTLTAAGALVALVTGLLLALAWLQFRGGRAALLLGASHLLTAGAVLLLAFGAQQPFLTFLAQPAFVLAAFLALSAVMAFEHRESRLAVSLCAASGVAVLFALRAGGAELALIRVIQLAIVAGAFFAAAGYMWRGRGEYLIARIPMTAVLLLHALMITVGLTEDLLDAALPSGIPSFSKWYGLIYIESMIYLIGSALFMVALLKERGEARHRLEAMTDPLTGLPNRRAFLASCTRTLAHQTRDSLPCSLIAIDLDRFKAVNDTFGHGVGDAVLQVFADAAQQTLRPLDIIGRIGGEEFAVLLPGTHGRQALVIAERIRSEFSSSARRVNGFEVKATLSAGVAVVVRRRPLAEAMEMADAALYRAKLNGRDCVVLDDTEQRPQLLGAAS</sequence>
<accession>A0AAW9RD14</accession>
<dbReference type="SUPFAM" id="SSF55073">
    <property type="entry name" value="Nucleotide cyclase"/>
    <property type="match status" value="1"/>
</dbReference>
<dbReference type="Pfam" id="PF00990">
    <property type="entry name" value="GGDEF"/>
    <property type="match status" value="1"/>
</dbReference>
<evidence type="ECO:0000313" key="5">
    <source>
        <dbReference type="EMBL" id="MEJ8571467.1"/>
    </source>
</evidence>
<dbReference type="GO" id="GO:0005886">
    <property type="term" value="C:plasma membrane"/>
    <property type="evidence" value="ECO:0007669"/>
    <property type="project" value="TreeGrafter"/>
</dbReference>
<feature type="transmembrane region" description="Helical" evidence="3">
    <location>
        <begin position="144"/>
        <end position="164"/>
    </location>
</feature>
<evidence type="ECO:0000313" key="6">
    <source>
        <dbReference type="Proteomes" id="UP001378188"/>
    </source>
</evidence>
<dbReference type="RefSeq" id="WP_340329168.1">
    <property type="nucleotide sequence ID" value="NZ_JAZHOF010000003.1"/>
</dbReference>
<dbReference type="CDD" id="cd01949">
    <property type="entry name" value="GGDEF"/>
    <property type="match status" value="1"/>
</dbReference>
<dbReference type="PANTHER" id="PTHR45138:SF9">
    <property type="entry name" value="DIGUANYLATE CYCLASE DGCM-RELATED"/>
    <property type="match status" value="1"/>
</dbReference>
<dbReference type="InterPro" id="IPR029787">
    <property type="entry name" value="Nucleotide_cyclase"/>
</dbReference>
<dbReference type="NCBIfam" id="TIGR00254">
    <property type="entry name" value="GGDEF"/>
    <property type="match status" value="1"/>
</dbReference>
<dbReference type="InterPro" id="IPR000160">
    <property type="entry name" value="GGDEF_dom"/>
</dbReference>
<dbReference type="GO" id="GO:0052621">
    <property type="term" value="F:diguanylate cyclase activity"/>
    <property type="evidence" value="ECO:0007669"/>
    <property type="project" value="UniProtKB-EC"/>
</dbReference>
<reference evidence="5 6" key="1">
    <citation type="submission" date="2024-02" db="EMBL/GenBank/DDBJ databases">
        <title>Genome analysis and characterization of Microbaculum marinisediminis sp. nov., isolated from marine sediment.</title>
        <authorList>
            <person name="Du Z.-J."/>
            <person name="Ye Y.-Q."/>
            <person name="Zhang Z.-R."/>
            <person name="Yuan S.-M."/>
            <person name="Zhang X.-Y."/>
        </authorList>
    </citation>
    <scope>NUCLEOTIDE SEQUENCE [LARGE SCALE GENOMIC DNA]</scope>
    <source>
        <strain evidence="5 6">SDUM1044001</strain>
    </source>
</reference>
<feature type="domain" description="GGDEF" evidence="4">
    <location>
        <begin position="249"/>
        <end position="381"/>
    </location>
</feature>
<keyword evidence="5" id="KW-0548">Nucleotidyltransferase</keyword>
<dbReference type="EMBL" id="JAZHOF010000003">
    <property type="protein sequence ID" value="MEJ8571467.1"/>
    <property type="molecule type" value="Genomic_DNA"/>
</dbReference>
<dbReference type="EC" id="2.7.7.65" evidence="1"/>
<dbReference type="Gene3D" id="3.30.70.270">
    <property type="match status" value="1"/>
</dbReference>
<dbReference type="FunFam" id="3.30.70.270:FF:000001">
    <property type="entry name" value="Diguanylate cyclase domain protein"/>
    <property type="match status" value="1"/>
</dbReference>
<protein>
    <recommendedName>
        <fullName evidence="1">diguanylate cyclase</fullName>
        <ecNumber evidence="1">2.7.7.65</ecNumber>
    </recommendedName>
</protein>
<dbReference type="InterPro" id="IPR043128">
    <property type="entry name" value="Rev_trsase/Diguanyl_cyclase"/>
</dbReference>
<dbReference type="GO" id="GO:0043709">
    <property type="term" value="P:cell adhesion involved in single-species biofilm formation"/>
    <property type="evidence" value="ECO:0007669"/>
    <property type="project" value="TreeGrafter"/>
</dbReference>
<dbReference type="PANTHER" id="PTHR45138">
    <property type="entry name" value="REGULATORY COMPONENTS OF SENSORY TRANSDUCTION SYSTEM"/>
    <property type="match status" value="1"/>
</dbReference>
<keyword evidence="3" id="KW-0812">Transmembrane</keyword>
<evidence type="ECO:0000256" key="3">
    <source>
        <dbReference type="SAM" id="Phobius"/>
    </source>
</evidence>
<keyword evidence="5" id="KW-0808">Transferase</keyword>
<comment type="caution">
    <text evidence="5">The sequence shown here is derived from an EMBL/GenBank/DDBJ whole genome shotgun (WGS) entry which is preliminary data.</text>
</comment>